<comment type="caution">
    <text evidence="2">The sequence shown here is derived from an EMBL/GenBank/DDBJ whole genome shotgun (WGS) entry which is preliminary data.</text>
</comment>
<dbReference type="EMBL" id="JACGCI010000053">
    <property type="protein sequence ID" value="KAF6750961.1"/>
    <property type="molecule type" value="Genomic_DNA"/>
</dbReference>
<gene>
    <name evidence="2" type="ORF">DFP72DRAFT_908930</name>
</gene>
<dbReference type="OrthoDB" id="3014247at2759"/>
<dbReference type="Proteomes" id="UP000521943">
    <property type="component" value="Unassembled WGS sequence"/>
</dbReference>
<evidence type="ECO:0000313" key="3">
    <source>
        <dbReference type="Proteomes" id="UP000521943"/>
    </source>
</evidence>
<keyword evidence="1" id="KW-0732">Signal</keyword>
<feature type="chain" id="PRO_5034568662" evidence="1">
    <location>
        <begin position="21"/>
        <end position="154"/>
    </location>
</feature>
<protein>
    <submittedName>
        <fullName evidence="2">Uncharacterized protein</fullName>
    </submittedName>
</protein>
<dbReference type="AlphaFoldDB" id="A0A8H6HSF8"/>
<evidence type="ECO:0000313" key="2">
    <source>
        <dbReference type="EMBL" id="KAF6750961.1"/>
    </source>
</evidence>
<reference evidence="2 3" key="1">
    <citation type="submission" date="2020-07" db="EMBL/GenBank/DDBJ databases">
        <title>Comparative genomics of pyrophilous fungi reveals a link between fire events and developmental genes.</title>
        <authorList>
            <consortium name="DOE Joint Genome Institute"/>
            <person name="Steindorff A.S."/>
            <person name="Carver A."/>
            <person name="Calhoun S."/>
            <person name="Stillman K."/>
            <person name="Liu H."/>
            <person name="Lipzen A."/>
            <person name="Pangilinan J."/>
            <person name="Labutti K."/>
            <person name="Bruns T.D."/>
            <person name="Grigoriev I.V."/>
        </authorList>
    </citation>
    <scope>NUCLEOTIDE SEQUENCE [LARGE SCALE GENOMIC DNA]</scope>
    <source>
        <strain evidence="2 3">CBS 144469</strain>
    </source>
</reference>
<proteinExistence type="predicted"/>
<name>A0A8H6HSF8_9AGAR</name>
<accession>A0A8H6HSF8</accession>
<sequence>MKITFLAIVALSGFVASCLGKTTKGYIQIKAPTWEKGVNLTTLFDYYDGGILGSEADPTLEVQMDLDKAQSTDSDIEILNGFWSDMYRYLGVCARDRYSIEYWQPPYYPYFDFIYVQQTPDAQPKQKENSLTACYPNPLQELPFQASAIVSLIY</sequence>
<feature type="signal peptide" evidence="1">
    <location>
        <begin position="1"/>
        <end position="20"/>
    </location>
</feature>
<organism evidence="2 3">
    <name type="scientific">Ephemerocybe angulata</name>
    <dbReference type="NCBI Taxonomy" id="980116"/>
    <lineage>
        <taxon>Eukaryota</taxon>
        <taxon>Fungi</taxon>
        <taxon>Dikarya</taxon>
        <taxon>Basidiomycota</taxon>
        <taxon>Agaricomycotina</taxon>
        <taxon>Agaricomycetes</taxon>
        <taxon>Agaricomycetidae</taxon>
        <taxon>Agaricales</taxon>
        <taxon>Agaricineae</taxon>
        <taxon>Psathyrellaceae</taxon>
        <taxon>Ephemerocybe</taxon>
    </lineage>
</organism>
<keyword evidence="3" id="KW-1185">Reference proteome</keyword>
<evidence type="ECO:0000256" key="1">
    <source>
        <dbReference type="SAM" id="SignalP"/>
    </source>
</evidence>
<dbReference type="PROSITE" id="PS51257">
    <property type="entry name" value="PROKAR_LIPOPROTEIN"/>
    <property type="match status" value="1"/>
</dbReference>